<evidence type="ECO:0000313" key="2">
    <source>
        <dbReference type="Proteomes" id="UP001461498"/>
    </source>
</evidence>
<keyword evidence="2" id="KW-1185">Reference proteome</keyword>
<sequence length="70" mass="8114">MRLVEDFRCRCGESETEEHIIMDCPLYEDNRAALQKRKIDFHLGLDVGILPPLIENKVAYEAFSKFAAEK</sequence>
<reference evidence="1 2" key="1">
    <citation type="submission" date="2022-12" db="EMBL/GenBank/DDBJ databases">
        <title>Chromosome-level genome assembly of true bugs.</title>
        <authorList>
            <person name="Ma L."/>
            <person name="Li H."/>
        </authorList>
    </citation>
    <scope>NUCLEOTIDE SEQUENCE [LARGE SCALE GENOMIC DNA]</scope>
    <source>
        <strain evidence="1">Lab_2022b</strain>
    </source>
</reference>
<dbReference type="AlphaFoldDB" id="A0AAW1D9D0"/>
<gene>
    <name evidence="1" type="ORF">O3M35_008317</name>
</gene>
<dbReference type="Proteomes" id="UP001461498">
    <property type="component" value="Unassembled WGS sequence"/>
</dbReference>
<organism evidence="1 2">
    <name type="scientific">Rhynocoris fuscipes</name>
    <dbReference type="NCBI Taxonomy" id="488301"/>
    <lineage>
        <taxon>Eukaryota</taxon>
        <taxon>Metazoa</taxon>
        <taxon>Ecdysozoa</taxon>
        <taxon>Arthropoda</taxon>
        <taxon>Hexapoda</taxon>
        <taxon>Insecta</taxon>
        <taxon>Pterygota</taxon>
        <taxon>Neoptera</taxon>
        <taxon>Paraneoptera</taxon>
        <taxon>Hemiptera</taxon>
        <taxon>Heteroptera</taxon>
        <taxon>Panheteroptera</taxon>
        <taxon>Cimicomorpha</taxon>
        <taxon>Reduviidae</taxon>
        <taxon>Harpactorinae</taxon>
        <taxon>Harpactorini</taxon>
        <taxon>Rhynocoris</taxon>
    </lineage>
</organism>
<comment type="caution">
    <text evidence="1">The sequence shown here is derived from an EMBL/GenBank/DDBJ whole genome shotgun (WGS) entry which is preliminary data.</text>
</comment>
<evidence type="ECO:0008006" key="3">
    <source>
        <dbReference type="Google" id="ProtNLM"/>
    </source>
</evidence>
<name>A0AAW1D9D0_9HEMI</name>
<dbReference type="EMBL" id="JAPXFL010000005">
    <property type="protein sequence ID" value="KAK9506365.1"/>
    <property type="molecule type" value="Genomic_DNA"/>
</dbReference>
<proteinExistence type="predicted"/>
<evidence type="ECO:0000313" key="1">
    <source>
        <dbReference type="EMBL" id="KAK9506365.1"/>
    </source>
</evidence>
<accession>A0AAW1D9D0</accession>
<protein>
    <recommendedName>
        <fullName evidence="3">Reverse transcriptase</fullName>
    </recommendedName>
</protein>